<dbReference type="GO" id="GO:0016301">
    <property type="term" value="F:kinase activity"/>
    <property type="evidence" value="ECO:0007669"/>
    <property type="project" value="UniProtKB-KW"/>
</dbReference>
<dbReference type="Pfam" id="PF02223">
    <property type="entry name" value="Thymidylate_kin"/>
    <property type="match status" value="1"/>
</dbReference>
<dbReference type="EMBL" id="CASHTH010001562">
    <property type="protein sequence ID" value="CAI8016773.1"/>
    <property type="molecule type" value="Genomic_DNA"/>
</dbReference>
<sequence length="125" mass="13732">MNDYVTGGLNPDITFLLDTEPTEGLERVGSPQLQMALMPEDTAEVGRADVAGHRRFEDQSVGFHNRVRRGYLELAKSAKGWQTVDARQSIDELSSQIWDGVSHLLSGMVFDPAPTTATALMPSQE</sequence>
<evidence type="ECO:0000259" key="1">
    <source>
        <dbReference type="Pfam" id="PF02223"/>
    </source>
</evidence>
<accession>A0AA35RTV9</accession>
<dbReference type="Gene3D" id="3.40.50.300">
    <property type="entry name" value="P-loop containing nucleotide triphosphate hydrolases"/>
    <property type="match status" value="1"/>
</dbReference>
<protein>
    <submittedName>
        <fullName evidence="2">Thymidylate kinase</fullName>
    </submittedName>
</protein>
<dbReference type="InterPro" id="IPR039430">
    <property type="entry name" value="Thymidylate_kin-like_dom"/>
</dbReference>
<organism evidence="2 3">
    <name type="scientific">Geodia barretti</name>
    <name type="common">Barrett's horny sponge</name>
    <dbReference type="NCBI Taxonomy" id="519541"/>
    <lineage>
        <taxon>Eukaryota</taxon>
        <taxon>Metazoa</taxon>
        <taxon>Porifera</taxon>
        <taxon>Demospongiae</taxon>
        <taxon>Heteroscleromorpha</taxon>
        <taxon>Tetractinellida</taxon>
        <taxon>Astrophorina</taxon>
        <taxon>Geodiidae</taxon>
        <taxon>Geodia</taxon>
    </lineage>
</organism>
<keyword evidence="3" id="KW-1185">Reference proteome</keyword>
<reference evidence="2" key="1">
    <citation type="submission" date="2023-03" db="EMBL/GenBank/DDBJ databases">
        <authorList>
            <person name="Steffen K."/>
            <person name="Cardenas P."/>
        </authorList>
    </citation>
    <scope>NUCLEOTIDE SEQUENCE</scope>
</reference>
<name>A0AA35RTV9_GEOBA</name>
<evidence type="ECO:0000313" key="2">
    <source>
        <dbReference type="EMBL" id="CAI8016773.1"/>
    </source>
</evidence>
<dbReference type="InterPro" id="IPR027417">
    <property type="entry name" value="P-loop_NTPase"/>
</dbReference>
<comment type="caution">
    <text evidence="2">The sequence shown here is derived from an EMBL/GenBank/DDBJ whole genome shotgun (WGS) entry which is preliminary data.</text>
</comment>
<dbReference type="Proteomes" id="UP001174909">
    <property type="component" value="Unassembled WGS sequence"/>
</dbReference>
<dbReference type="SUPFAM" id="SSF52540">
    <property type="entry name" value="P-loop containing nucleoside triphosphate hydrolases"/>
    <property type="match status" value="1"/>
</dbReference>
<proteinExistence type="predicted"/>
<gene>
    <name evidence="2" type="ORF">GBAR_LOCUS10268</name>
</gene>
<keyword evidence="2" id="KW-0808">Transferase</keyword>
<dbReference type="AlphaFoldDB" id="A0AA35RTV9"/>
<keyword evidence="2" id="KW-0418">Kinase</keyword>
<evidence type="ECO:0000313" key="3">
    <source>
        <dbReference type="Proteomes" id="UP001174909"/>
    </source>
</evidence>
<feature type="domain" description="Thymidylate kinase-like" evidence="1">
    <location>
        <begin position="3"/>
        <end position="97"/>
    </location>
</feature>